<dbReference type="AlphaFoldDB" id="A0AB39JC98"/>
<proteinExistence type="predicted"/>
<accession>A0AB39JC98</accession>
<sequence>MEKVSPNLSDIEAKMHQPRALQVLDSGERRVEFGGISCQLKYYDCEQPGNPEARCNEIYEYKLSADAIERANLGFDLDELPSFIGVKGGAARQVLEALVHSDRQLLPPRDVDLVILEEVIASGDYDPDEIRAVASDLSMRFSPRDAMNGYGAESVQSTAEFMRQHDFTINQVLIHKNNGAWRLLASTQAVLDTAEHIIRPTVFEHDIDYDYRIGNKLALKAVRLLSDMQVQGIDYATIKSVQLPDDIYGDPRDDYFMQALQLDKALEVSDELAERYVENLKFYGMIPYGCEDMSAIEMYYYLVNETDFVPSDGVLESLRIERENRLKLGGAAKFDDVVERLLRQVPEWFSRDYYDAKK</sequence>
<evidence type="ECO:0000313" key="1">
    <source>
        <dbReference type="EMBL" id="XDN89140.1"/>
    </source>
</evidence>
<protein>
    <submittedName>
        <fullName evidence="1">Uncharacterized protein</fullName>
    </submittedName>
</protein>
<name>A0AB39JC98_9BACT</name>
<dbReference type="EMBL" id="CP158487">
    <property type="protein sequence ID" value="XDN89140.1"/>
    <property type="molecule type" value="Genomic_DNA"/>
</dbReference>
<reference evidence="1" key="1">
    <citation type="submission" date="2024-06" db="EMBL/GenBank/DDBJ databases">
        <authorList>
            <person name="Atkinson C."/>
            <person name="McLean J."/>
            <person name="Gallagher L."/>
            <person name="Bor B."/>
            <person name="Mougous J."/>
        </authorList>
    </citation>
    <scope>NUCLEOTIDE SEQUENCE</scope>
    <source>
        <strain evidence="1">TM7-074</strain>
    </source>
</reference>
<dbReference type="RefSeq" id="WP_369000420.1">
    <property type="nucleotide sequence ID" value="NZ_CP158487.1"/>
</dbReference>
<gene>
    <name evidence="1" type="ORF">TM074_00280</name>
</gene>
<organism evidence="1">
    <name type="scientific">Candidatus Nanosynbacter sp. TM7-074</name>
    <dbReference type="NCBI Taxonomy" id="3158573"/>
    <lineage>
        <taxon>Bacteria</taxon>
        <taxon>Candidatus Saccharimonadota</taxon>
        <taxon>Candidatus Saccharimonadia</taxon>
        <taxon>Candidatus Nanosynbacterales</taxon>
        <taxon>Candidatus Nanosynbacteraceae</taxon>
        <taxon>Candidatus Nanosynbacter</taxon>
    </lineage>
</organism>